<accession>A0ABD2BGA0</accession>
<dbReference type="EMBL" id="JAUDFV010000102">
    <property type="protein sequence ID" value="KAL2731784.1"/>
    <property type="molecule type" value="Genomic_DNA"/>
</dbReference>
<dbReference type="AlphaFoldDB" id="A0ABD2BGA0"/>
<dbReference type="Proteomes" id="UP001607302">
    <property type="component" value="Unassembled WGS sequence"/>
</dbReference>
<protein>
    <submittedName>
        <fullName evidence="1">Transposable element tc3 transposase</fullName>
    </submittedName>
</protein>
<evidence type="ECO:0000313" key="2">
    <source>
        <dbReference type="Proteomes" id="UP001607302"/>
    </source>
</evidence>
<dbReference type="Gene3D" id="3.30.420.10">
    <property type="entry name" value="Ribonuclease H-like superfamily/Ribonuclease H"/>
    <property type="match status" value="1"/>
</dbReference>
<organism evidence="1 2">
    <name type="scientific">Vespula squamosa</name>
    <name type="common">Southern yellow jacket</name>
    <name type="synonym">Wasp</name>
    <dbReference type="NCBI Taxonomy" id="30214"/>
    <lineage>
        <taxon>Eukaryota</taxon>
        <taxon>Metazoa</taxon>
        <taxon>Ecdysozoa</taxon>
        <taxon>Arthropoda</taxon>
        <taxon>Hexapoda</taxon>
        <taxon>Insecta</taxon>
        <taxon>Pterygota</taxon>
        <taxon>Neoptera</taxon>
        <taxon>Endopterygota</taxon>
        <taxon>Hymenoptera</taxon>
        <taxon>Apocrita</taxon>
        <taxon>Aculeata</taxon>
        <taxon>Vespoidea</taxon>
        <taxon>Vespidae</taxon>
        <taxon>Vespinae</taxon>
        <taxon>Vespula</taxon>
    </lineage>
</organism>
<gene>
    <name evidence="1" type="ORF">V1478_004472</name>
</gene>
<dbReference type="PANTHER" id="PTHR47326">
    <property type="entry name" value="TRANSPOSABLE ELEMENT TC3 TRANSPOSASE-LIKE PROTEIN"/>
    <property type="match status" value="1"/>
</dbReference>
<dbReference type="InterPro" id="IPR036397">
    <property type="entry name" value="RNaseH_sf"/>
</dbReference>
<keyword evidence="2" id="KW-1185">Reference proteome</keyword>
<dbReference type="PANTHER" id="PTHR47326:SF1">
    <property type="entry name" value="HTH PSQ-TYPE DOMAIN-CONTAINING PROTEIN"/>
    <property type="match status" value="1"/>
</dbReference>
<reference evidence="1 2" key="1">
    <citation type="journal article" date="2024" name="Ann. Entomol. Soc. Am.">
        <title>Genomic analyses of the southern and eastern yellowjacket wasps (Hymenoptera: Vespidae) reveal evolutionary signatures of social life.</title>
        <authorList>
            <person name="Catto M.A."/>
            <person name="Caine P.B."/>
            <person name="Orr S.E."/>
            <person name="Hunt B.G."/>
            <person name="Goodisman M.A.D."/>
        </authorList>
    </citation>
    <scope>NUCLEOTIDE SEQUENCE [LARGE SCALE GENOMIC DNA]</scope>
    <source>
        <strain evidence="1">233</strain>
        <tissue evidence="1">Head and thorax</tissue>
    </source>
</reference>
<comment type="caution">
    <text evidence="1">The sequence shown here is derived from an EMBL/GenBank/DDBJ whole genome shotgun (WGS) entry which is preliminary data.</text>
</comment>
<sequence length="148" mass="17504">MNRVEFCRWIIRQIQNNKFFLNTVLFTDEVTFVNNANVNLHNIHLLTAENPHWLRQVEHQKQWSVNVWCGIIGDKIIGPCFINGNSNEELPSLIRQTMWYQHDGCPAHYSLIVRRELDEKFRNRWIGRGGPISWSARSPDITPLDFFL</sequence>
<evidence type="ECO:0000313" key="1">
    <source>
        <dbReference type="EMBL" id="KAL2731784.1"/>
    </source>
</evidence>
<proteinExistence type="predicted"/>
<name>A0ABD2BGA0_VESSQ</name>